<keyword evidence="2" id="KW-1185">Reference proteome</keyword>
<evidence type="ECO:0000313" key="1">
    <source>
        <dbReference type="EMBL" id="KAJ9102427.1"/>
    </source>
</evidence>
<accession>A0ACC2VSV1</accession>
<reference evidence="1" key="1">
    <citation type="submission" date="2023-04" db="EMBL/GenBank/DDBJ databases">
        <title>Draft Genome sequencing of Naganishia species isolated from polar environments using Oxford Nanopore Technology.</title>
        <authorList>
            <person name="Leo P."/>
            <person name="Venkateswaran K."/>
        </authorList>
    </citation>
    <scope>NUCLEOTIDE SEQUENCE</scope>
    <source>
        <strain evidence="1">MNA-CCFEE 5423</strain>
    </source>
</reference>
<comment type="caution">
    <text evidence="1">The sequence shown here is derived from an EMBL/GenBank/DDBJ whole genome shotgun (WGS) entry which is preliminary data.</text>
</comment>
<organism evidence="1 2">
    <name type="scientific">Naganishia friedmannii</name>
    <dbReference type="NCBI Taxonomy" id="89922"/>
    <lineage>
        <taxon>Eukaryota</taxon>
        <taxon>Fungi</taxon>
        <taxon>Dikarya</taxon>
        <taxon>Basidiomycota</taxon>
        <taxon>Agaricomycotina</taxon>
        <taxon>Tremellomycetes</taxon>
        <taxon>Filobasidiales</taxon>
        <taxon>Filobasidiaceae</taxon>
        <taxon>Naganishia</taxon>
    </lineage>
</organism>
<dbReference type="Proteomes" id="UP001227268">
    <property type="component" value="Unassembled WGS sequence"/>
</dbReference>
<gene>
    <name evidence="1" type="ORF">QFC21_002827</name>
</gene>
<name>A0ACC2VSV1_9TREE</name>
<evidence type="ECO:0000313" key="2">
    <source>
        <dbReference type="Proteomes" id="UP001227268"/>
    </source>
</evidence>
<sequence length="102" mass="9941">MSDQNNAPSNPPTSNFGQVTGGGLGSSPNVQSLPKATDGPGATTFGQVTGSGIGSSPNVQSLPKASGGEGMTRAQLVEKKAKEAAAKANADGPGQTFDPAQG</sequence>
<dbReference type="EMBL" id="JASBWT010000008">
    <property type="protein sequence ID" value="KAJ9102427.1"/>
    <property type="molecule type" value="Genomic_DNA"/>
</dbReference>
<protein>
    <submittedName>
        <fullName evidence="1">Uncharacterized protein</fullName>
    </submittedName>
</protein>
<proteinExistence type="predicted"/>